<dbReference type="Proteomes" id="UP001241747">
    <property type="component" value="Unassembled WGS sequence"/>
</dbReference>
<evidence type="ECO:0000313" key="2">
    <source>
        <dbReference type="Proteomes" id="UP001241747"/>
    </source>
</evidence>
<comment type="caution">
    <text evidence="1">The sequence shown here is derived from an EMBL/GenBank/DDBJ whole genome shotgun (WGS) entry which is preliminary data.</text>
</comment>
<organism evidence="1 2">
    <name type="scientific">Xanthobacter agilis</name>
    <dbReference type="NCBI Taxonomy" id="47492"/>
    <lineage>
        <taxon>Bacteria</taxon>
        <taxon>Pseudomonadati</taxon>
        <taxon>Pseudomonadota</taxon>
        <taxon>Alphaproteobacteria</taxon>
        <taxon>Hyphomicrobiales</taxon>
        <taxon>Xanthobacteraceae</taxon>
        <taxon>Xanthobacter</taxon>
    </lineage>
</organism>
<dbReference type="EMBL" id="JAUSVY010000007">
    <property type="protein sequence ID" value="MDQ0506300.1"/>
    <property type="molecule type" value="Genomic_DNA"/>
</dbReference>
<proteinExistence type="predicted"/>
<name>A0ABU0LGN9_XANAG</name>
<accession>A0ABU0LGN9</accession>
<dbReference type="RefSeq" id="WP_237345724.1">
    <property type="nucleotide sequence ID" value="NZ_JABWGX010000012.1"/>
</dbReference>
<evidence type="ECO:0000313" key="1">
    <source>
        <dbReference type="EMBL" id="MDQ0506300.1"/>
    </source>
</evidence>
<protein>
    <submittedName>
        <fullName evidence="1">Uncharacterized protein</fullName>
    </submittedName>
</protein>
<reference evidence="1 2" key="1">
    <citation type="submission" date="2023-07" db="EMBL/GenBank/DDBJ databases">
        <title>Genomic Encyclopedia of Type Strains, Phase IV (KMG-IV): sequencing the most valuable type-strain genomes for metagenomic binning, comparative biology and taxonomic classification.</title>
        <authorList>
            <person name="Goeker M."/>
        </authorList>
    </citation>
    <scope>NUCLEOTIDE SEQUENCE [LARGE SCALE GENOMIC DNA]</scope>
    <source>
        <strain evidence="1 2">DSM 3770</strain>
    </source>
</reference>
<sequence length="49" mass="5238">MARLPGTVNMGLLPLDHNEASSILGAPRGQDISPEAAADRYQLFVKTTN</sequence>
<keyword evidence="2" id="KW-1185">Reference proteome</keyword>
<gene>
    <name evidence="1" type="ORF">QOZ94_003109</name>
</gene>